<feature type="transmembrane region" description="Helical" evidence="6">
    <location>
        <begin position="248"/>
        <end position="270"/>
    </location>
</feature>
<dbReference type="InterPro" id="IPR036259">
    <property type="entry name" value="MFS_trans_sf"/>
</dbReference>
<keyword evidence="4 6" id="KW-1133">Transmembrane helix</keyword>
<evidence type="ECO:0000256" key="5">
    <source>
        <dbReference type="ARBA" id="ARBA00023136"/>
    </source>
</evidence>
<keyword evidence="5 6" id="KW-0472">Membrane</keyword>
<evidence type="ECO:0000256" key="3">
    <source>
        <dbReference type="ARBA" id="ARBA00022692"/>
    </source>
</evidence>
<dbReference type="SUPFAM" id="SSF103473">
    <property type="entry name" value="MFS general substrate transporter"/>
    <property type="match status" value="1"/>
</dbReference>
<dbReference type="CDD" id="cd06173">
    <property type="entry name" value="MFS_MefA_like"/>
    <property type="match status" value="1"/>
</dbReference>
<dbReference type="PANTHER" id="PTHR23513:SF11">
    <property type="entry name" value="STAPHYLOFERRIN A TRANSPORTER"/>
    <property type="match status" value="1"/>
</dbReference>
<dbReference type="GO" id="GO:0005886">
    <property type="term" value="C:plasma membrane"/>
    <property type="evidence" value="ECO:0007669"/>
    <property type="project" value="UniProtKB-SubCell"/>
</dbReference>
<organism evidence="7 8">
    <name type="scientific">Leekyejoonella antrihumi</name>
    <dbReference type="NCBI Taxonomy" id="1660198"/>
    <lineage>
        <taxon>Bacteria</taxon>
        <taxon>Bacillati</taxon>
        <taxon>Actinomycetota</taxon>
        <taxon>Actinomycetes</taxon>
        <taxon>Micrococcales</taxon>
        <taxon>Dermacoccaceae</taxon>
        <taxon>Leekyejoonella</taxon>
    </lineage>
</organism>
<evidence type="ECO:0000256" key="4">
    <source>
        <dbReference type="ARBA" id="ARBA00022989"/>
    </source>
</evidence>
<dbReference type="EMBL" id="VCQV01000075">
    <property type="protein sequence ID" value="TWP32451.1"/>
    <property type="molecule type" value="Genomic_DNA"/>
</dbReference>
<dbReference type="Pfam" id="PF07690">
    <property type="entry name" value="MFS_1"/>
    <property type="match status" value="1"/>
</dbReference>
<evidence type="ECO:0000313" key="8">
    <source>
        <dbReference type="Proteomes" id="UP000320244"/>
    </source>
</evidence>
<dbReference type="OrthoDB" id="4528313at2"/>
<comment type="subcellular location">
    <subcellularLocation>
        <location evidence="1">Cell membrane</location>
        <topology evidence="1">Multi-pass membrane protein</topology>
    </subcellularLocation>
</comment>
<keyword evidence="3 6" id="KW-0812">Transmembrane</keyword>
<keyword evidence="8" id="KW-1185">Reference proteome</keyword>
<feature type="transmembrane region" description="Helical" evidence="6">
    <location>
        <begin position="277"/>
        <end position="295"/>
    </location>
</feature>
<feature type="transmembrane region" description="Helical" evidence="6">
    <location>
        <begin position="44"/>
        <end position="66"/>
    </location>
</feature>
<reference evidence="7 8" key="2">
    <citation type="submission" date="2019-08" db="EMBL/GenBank/DDBJ databases">
        <title>Jejuicoccus antrihumi gen. nov., sp. nov., a new member of the family Dermacoccaceae isolated from a cave.</title>
        <authorList>
            <person name="Schumann P."/>
            <person name="Kim I.S."/>
        </authorList>
    </citation>
    <scope>NUCLEOTIDE SEQUENCE [LARGE SCALE GENOMIC DNA]</scope>
    <source>
        <strain evidence="7 8">C5-26</strain>
    </source>
</reference>
<feature type="transmembrane region" description="Helical" evidence="6">
    <location>
        <begin position="215"/>
        <end position="236"/>
    </location>
</feature>
<dbReference type="Gene3D" id="1.20.1250.20">
    <property type="entry name" value="MFS general substrate transporter like domains"/>
    <property type="match status" value="1"/>
</dbReference>
<protein>
    <submittedName>
        <fullName evidence="7">MFS transporter</fullName>
    </submittedName>
</protein>
<sequence length="395" mass="41137">MRRLLTGRFGWFFAGRTVDRAGTSMTTVALALAVLQASGHASDLGIVLAANMIPTLALLLVGGAVADRVSRRVLLITANLASAATMGTMAAILISDHYNLAVLAGLSLINGAVSAFTSPALRGIVPELVKQPDLQRANALLASTQSTVRIIAPTIASILVATAGGGWALAVDALSYVLAALAYTRIPGASRPPTTDQTLWRDVIEGWSTFRAMRWVVLMTISFALVNAFNVGPWNVLGPLVVSQHSGALGWGAVQSVRAIGLLVMSLLAVKMVLRHPLRGGLIWGTLAGLPLLAIGLSGQAWVVAVAAFIGGLGFTVAAITWETTLQASVPTSSLSRVAAYDNLLSYLAIPLSQIAVGPLAQAYGARQVSIVCGIAYIAACLFPLASRELRNIKS</sequence>
<dbReference type="GO" id="GO:0022857">
    <property type="term" value="F:transmembrane transporter activity"/>
    <property type="evidence" value="ECO:0007669"/>
    <property type="project" value="InterPro"/>
</dbReference>
<proteinExistence type="predicted"/>
<evidence type="ECO:0000256" key="1">
    <source>
        <dbReference type="ARBA" id="ARBA00004651"/>
    </source>
</evidence>
<evidence type="ECO:0000256" key="2">
    <source>
        <dbReference type="ARBA" id="ARBA00022475"/>
    </source>
</evidence>
<dbReference type="Proteomes" id="UP000320244">
    <property type="component" value="Unassembled WGS sequence"/>
</dbReference>
<gene>
    <name evidence="7" type="ORF">FGL98_24230</name>
</gene>
<dbReference type="InterPro" id="IPR011701">
    <property type="entry name" value="MFS"/>
</dbReference>
<keyword evidence="2" id="KW-1003">Cell membrane</keyword>
<dbReference type="AlphaFoldDB" id="A0A563DR81"/>
<accession>A0A563DR81</accession>
<evidence type="ECO:0000256" key="6">
    <source>
        <dbReference type="SAM" id="Phobius"/>
    </source>
</evidence>
<dbReference type="PANTHER" id="PTHR23513">
    <property type="entry name" value="INTEGRAL MEMBRANE EFFLUX PROTEIN-RELATED"/>
    <property type="match status" value="1"/>
</dbReference>
<evidence type="ECO:0000313" key="7">
    <source>
        <dbReference type="EMBL" id="TWP32451.1"/>
    </source>
</evidence>
<feature type="transmembrane region" description="Helical" evidence="6">
    <location>
        <begin position="369"/>
        <end position="386"/>
    </location>
</feature>
<name>A0A563DR81_9MICO</name>
<comment type="caution">
    <text evidence="7">The sequence shown here is derived from an EMBL/GenBank/DDBJ whole genome shotgun (WGS) entry which is preliminary data.</text>
</comment>
<feature type="transmembrane region" description="Helical" evidence="6">
    <location>
        <begin position="73"/>
        <end position="94"/>
    </location>
</feature>
<reference evidence="7 8" key="1">
    <citation type="submission" date="2019-05" db="EMBL/GenBank/DDBJ databases">
        <authorList>
            <person name="Lee S.D."/>
        </authorList>
    </citation>
    <scope>NUCLEOTIDE SEQUENCE [LARGE SCALE GENOMIC DNA]</scope>
    <source>
        <strain evidence="7 8">C5-26</strain>
    </source>
</reference>